<dbReference type="GO" id="GO:0031241">
    <property type="term" value="C:periplasmic side of cell outer membrane"/>
    <property type="evidence" value="ECO:0007669"/>
    <property type="project" value="TreeGrafter"/>
</dbReference>
<evidence type="ECO:0000256" key="7">
    <source>
        <dbReference type="ARBA" id="ARBA00023288"/>
    </source>
</evidence>
<dbReference type="GO" id="GO:0009252">
    <property type="term" value="P:peptidoglycan biosynthetic process"/>
    <property type="evidence" value="ECO:0007669"/>
    <property type="project" value="UniProtKB-KW"/>
</dbReference>
<keyword evidence="7" id="KW-0449">Lipoprotein</keyword>
<sequence length="606" mass="66709">MPRNLRLPVLAIALSWLVVGCSSQPTQLDDLPRTPQASVDQLLKDAEGESGPQAELLRLYAAQAAMQSGDAERTQLILQRIPQSKLPSDQQIRFSELQAQSALAIGDNAGAQRAIQHPSLQQLDSRPLDEQLRVQQLRADIYDANEKPVEAAQERMFIDSLLPANAQASNQQAIWDSLAKASTTDLQAASNKATGEFAGWVQLALINRQNSNLDLQIQALQAWRETYPTHPANSKLPKAMEQLQELQASRPTHIGLLLPFSGPLANVAQALRDGFLAAQYQAQSQGIEQPQVTLYDSTQYVDALQALNQAKSEGVQWIIGPLEKDKVAYLAALPNLPLPVLSLNYSEQQGNNALTFYQFGLAPEDEARSAAMRAWEDGRRRMATLSTNDDWSQRANHAFKQQWEALGGELIGQEIVDQPATVANQMGELLKIRQSERRANTIQDILGNVKALPTPRQDLDALFLAATPLQARQIKPTLAFQYAAALPVYATSHSYQVDPSGSQNTDLDGLLVAETPWLLEQDDPLYQSVTASWPQAAGPLGRLYAMGIDAQRIFSRLPQMRQYPDTRIEGATGLLSLTQGGRIQRDLAWGQIEDGLLKPAVIDNDF</sequence>
<keyword evidence="4" id="KW-0472">Membrane</keyword>
<evidence type="ECO:0000256" key="5">
    <source>
        <dbReference type="ARBA" id="ARBA00023139"/>
    </source>
</evidence>
<evidence type="ECO:0000256" key="3">
    <source>
        <dbReference type="ARBA" id="ARBA00022984"/>
    </source>
</evidence>
<dbReference type="Gene3D" id="1.25.40.10">
    <property type="entry name" value="Tetratricopeptide repeat domain"/>
    <property type="match status" value="1"/>
</dbReference>
<dbReference type="PANTHER" id="PTHR38038:SF1">
    <property type="entry name" value="PENICILLIN-BINDING PROTEIN ACTIVATOR LPOA"/>
    <property type="match status" value="1"/>
</dbReference>
<organism evidence="8">
    <name type="scientific">marine sediment metagenome</name>
    <dbReference type="NCBI Taxonomy" id="412755"/>
    <lineage>
        <taxon>unclassified sequences</taxon>
        <taxon>metagenomes</taxon>
        <taxon>ecological metagenomes</taxon>
    </lineage>
</organism>
<dbReference type="SUPFAM" id="SSF53822">
    <property type="entry name" value="Periplasmic binding protein-like I"/>
    <property type="match status" value="1"/>
</dbReference>
<evidence type="ECO:0008006" key="9">
    <source>
        <dbReference type="Google" id="ProtNLM"/>
    </source>
</evidence>
<dbReference type="InterPro" id="IPR007443">
    <property type="entry name" value="LpoA"/>
</dbReference>
<dbReference type="InterPro" id="IPR028082">
    <property type="entry name" value="Peripla_BP_I"/>
</dbReference>
<dbReference type="CDD" id="cd06339">
    <property type="entry name" value="PBP1_YraM_LppC_lipoprotein-like"/>
    <property type="match status" value="1"/>
</dbReference>
<keyword evidence="2" id="KW-0133">Cell shape</keyword>
<dbReference type="InterPro" id="IPR011990">
    <property type="entry name" value="TPR-like_helical_dom_sf"/>
</dbReference>
<dbReference type="EMBL" id="LAZR01000177">
    <property type="protein sequence ID" value="KKN84005.1"/>
    <property type="molecule type" value="Genomic_DNA"/>
</dbReference>
<dbReference type="Gene3D" id="3.40.50.2300">
    <property type="match status" value="2"/>
</dbReference>
<dbReference type="PROSITE" id="PS51257">
    <property type="entry name" value="PROKAR_LIPOPROTEIN"/>
    <property type="match status" value="1"/>
</dbReference>
<keyword evidence="5" id="KW-0564">Palmitate</keyword>
<keyword evidence="3" id="KW-0573">Peptidoglycan synthesis</keyword>
<evidence type="ECO:0000313" key="8">
    <source>
        <dbReference type="EMBL" id="KKN84005.1"/>
    </source>
</evidence>
<dbReference type="AlphaFoldDB" id="A0A0F9TSI0"/>
<dbReference type="PANTHER" id="PTHR38038">
    <property type="entry name" value="PENICILLIN-BINDING PROTEIN ACTIVATOR LPOA"/>
    <property type="match status" value="1"/>
</dbReference>
<dbReference type="GO" id="GO:0030234">
    <property type="term" value="F:enzyme regulator activity"/>
    <property type="evidence" value="ECO:0007669"/>
    <property type="project" value="TreeGrafter"/>
</dbReference>
<accession>A0A0F9TSI0</accession>
<evidence type="ECO:0000256" key="6">
    <source>
        <dbReference type="ARBA" id="ARBA00023237"/>
    </source>
</evidence>
<dbReference type="Pfam" id="PF04348">
    <property type="entry name" value="LppC"/>
    <property type="match status" value="1"/>
</dbReference>
<name>A0A0F9TSI0_9ZZZZ</name>
<evidence type="ECO:0000256" key="1">
    <source>
        <dbReference type="ARBA" id="ARBA00022729"/>
    </source>
</evidence>
<proteinExistence type="predicted"/>
<protein>
    <recommendedName>
        <fullName evidence="9">Penicillin-binding protein activator</fullName>
    </recommendedName>
</protein>
<dbReference type="GO" id="GO:0008360">
    <property type="term" value="P:regulation of cell shape"/>
    <property type="evidence" value="ECO:0007669"/>
    <property type="project" value="UniProtKB-KW"/>
</dbReference>
<reference evidence="8" key="1">
    <citation type="journal article" date="2015" name="Nature">
        <title>Complex archaea that bridge the gap between prokaryotes and eukaryotes.</title>
        <authorList>
            <person name="Spang A."/>
            <person name="Saw J.H."/>
            <person name="Jorgensen S.L."/>
            <person name="Zaremba-Niedzwiedzka K."/>
            <person name="Martijn J."/>
            <person name="Lind A.E."/>
            <person name="van Eijk R."/>
            <person name="Schleper C."/>
            <person name="Guy L."/>
            <person name="Ettema T.J."/>
        </authorList>
    </citation>
    <scope>NUCLEOTIDE SEQUENCE</scope>
</reference>
<dbReference type="Gene3D" id="1.25.40.650">
    <property type="match status" value="1"/>
</dbReference>
<gene>
    <name evidence="8" type="ORF">LCGC14_0293340</name>
</gene>
<evidence type="ECO:0000256" key="4">
    <source>
        <dbReference type="ARBA" id="ARBA00023136"/>
    </source>
</evidence>
<evidence type="ECO:0000256" key="2">
    <source>
        <dbReference type="ARBA" id="ARBA00022960"/>
    </source>
</evidence>
<keyword evidence="6" id="KW-0998">Cell outer membrane</keyword>
<comment type="caution">
    <text evidence="8">The sequence shown here is derived from an EMBL/GenBank/DDBJ whole genome shotgun (WGS) entry which is preliminary data.</text>
</comment>
<keyword evidence="1" id="KW-0732">Signal</keyword>